<keyword evidence="1" id="KW-1133">Transmembrane helix</keyword>
<name>A0A812JZL5_9DINO</name>
<proteinExistence type="predicted"/>
<evidence type="ECO:0000256" key="1">
    <source>
        <dbReference type="SAM" id="Phobius"/>
    </source>
</evidence>
<keyword evidence="1" id="KW-0472">Membrane</keyword>
<dbReference type="Proteomes" id="UP000604046">
    <property type="component" value="Unassembled WGS sequence"/>
</dbReference>
<feature type="transmembrane region" description="Helical" evidence="1">
    <location>
        <begin position="268"/>
        <end position="288"/>
    </location>
</feature>
<sequence length="328" mass="37664">DEHATEKSGQAHGVISGPPTCSAGYLHQNCVAKGTYHTCMNRGLEIDLNVRASREVRDNFVIKFYMRMPKRAHTAASFGFYYDGYRYYRNYMQSHFLLDATRGQFWQGPIVTGKVWNRGEAGRGAETWKPGHWHKWEVALSYGVLLILMDGEVVAQQELTTPEIHHFQLRPWRNAMDVAGLSVDYAVSTMKVRAISDDTWPAWRGSDAGKYFVVDRQDIAVEFESGTTFLETRRMARYAVPRRGYHLARPGEDVELFARPRFLAVGRFFMLGFLCFLFVGSLLAELLWDWMKKVTMPIHGRKDPWDQVEEGDWQVGDYLTTGIVCPKD</sequence>
<gene>
    <name evidence="2" type="ORF">SNAT2548_LOCUS7209</name>
</gene>
<comment type="caution">
    <text evidence="2">The sequence shown here is derived from an EMBL/GenBank/DDBJ whole genome shotgun (WGS) entry which is preliminary data.</text>
</comment>
<evidence type="ECO:0000313" key="2">
    <source>
        <dbReference type="EMBL" id="CAE7212431.1"/>
    </source>
</evidence>
<evidence type="ECO:0000313" key="3">
    <source>
        <dbReference type="Proteomes" id="UP000604046"/>
    </source>
</evidence>
<keyword evidence="1" id="KW-0812">Transmembrane</keyword>
<organism evidence="2 3">
    <name type="scientific">Symbiodinium natans</name>
    <dbReference type="NCBI Taxonomy" id="878477"/>
    <lineage>
        <taxon>Eukaryota</taxon>
        <taxon>Sar</taxon>
        <taxon>Alveolata</taxon>
        <taxon>Dinophyceae</taxon>
        <taxon>Suessiales</taxon>
        <taxon>Symbiodiniaceae</taxon>
        <taxon>Symbiodinium</taxon>
    </lineage>
</organism>
<keyword evidence="3" id="KW-1185">Reference proteome</keyword>
<accession>A0A812JZL5</accession>
<reference evidence="2" key="1">
    <citation type="submission" date="2021-02" db="EMBL/GenBank/DDBJ databases">
        <authorList>
            <person name="Dougan E. K."/>
            <person name="Rhodes N."/>
            <person name="Thang M."/>
            <person name="Chan C."/>
        </authorList>
    </citation>
    <scope>NUCLEOTIDE SEQUENCE</scope>
</reference>
<protein>
    <submittedName>
        <fullName evidence="2">Uncharacterized protein</fullName>
    </submittedName>
</protein>
<dbReference type="EMBL" id="CAJNDS010000496">
    <property type="protein sequence ID" value="CAE7212431.1"/>
    <property type="molecule type" value="Genomic_DNA"/>
</dbReference>
<dbReference type="AlphaFoldDB" id="A0A812JZL5"/>
<feature type="non-terminal residue" evidence="2">
    <location>
        <position position="328"/>
    </location>
</feature>